<evidence type="ECO:0000256" key="1">
    <source>
        <dbReference type="ARBA" id="ARBA00004442"/>
    </source>
</evidence>
<protein>
    <submittedName>
        <fullName evidence="6">TonB-dependent receptor</fullName>
    </submittedName>
</protein>
<evidence type="ECO:0000259" key="5">
    <source>
        <dbReference type="Pfam" id="PF14905"/>
    </source>
</evidence>
<dbReference type="PANTHER" id="PTHR40980">
    <property type="entry name" value="PLUG DOMAIN-CONTAINING PROTEIN"/>
    <property type="match status" value="1"/>
</dbReference>
<keyword evidence="6" id="KW-0675">Receptor</keyword>
<comment type="subcellular location">
    <subcellularLocation>
        <location evidence="1">Cell outer membrane</location>
    </subcellularLocation>
</comment>
<dbReference type="GO" id="GO:0009279">
    <property type="term" value="C:cell outer membrane"/>
    <property type="evidence" value="ECO:0007669"/>
    <property type="project" value="UniProtKB-SubCell"/>
</dbReference>
<sequence>MFLLLASAAGAQQISGTVKDADNKPVTQAVVSLLRLSDSVILKNEVTDKGGVYEFVTVAEGAYFLSVSHIGYASAFSNVIKVGKQSRIAVPVIVLSKVVASLQGVTVTSKKPMIEVKADKTIVNVENTINAVGNDALELLRKSPGVMVDKDDNLSLSGKNGVQVFIDGKPSPFSGKDLAAYLRSLQSSEVESIELITNPSAKYEAAGNAGIINIRLKKNKAFGTNGSLSAGYNVGIFSKYNSSFAINHRNKKLNYYGSYNFNKARNESFTDFYRLVLDSVFDQHSLDIGTFDGNAFRGGVDYYANRNHTFGFVVMGNINSHTNRMRSNTEISYRPTGKTIRLLDASNNVSDERNNVNANFNYRFADTLGHELNIDADYGAYRLRTDQFQPNTYYTPSRSSVISEAVYRMKSPTDINTYAIKADYEQDYKKGKLSMGVKSSLVDADNDFGRYNVLSSKESMDSLRSNTFNYNENINAGYVNYNKQLKGVMVQVGLRVENTNAKGTSIGYQYLNGDYARYDSSFTRNYTDVFPSAAVTWNKDPANQWSLAYSRRIDRPNYQYLNPFEFKLDEYTYEKGNTRLNPQYTNSVRVTHVYKYMLTTALSYSHVSDIFSSLVDTAERSKAFISRKNLASQDVVNLNISLPVQIKKYSGFFNLSSSYSHYKAKFGEGRTVDLSAFNALLYMQHSYKFTKDITGEVSGFYNSPSIFQGTFKSRKMWGVDVGAQYSFMKGNMTLKATVSDVFQTMRWWGESDFAGQWVRANGGWESRLLKLNLSWRFGSSQVKAARQRKMATEEENKRINGDGGGSGGPGGRN</sequence>
<evidence type="ECO:0000256" key="4">
    <source>
        <dbReference type="SAM" id="MobiDB-lite"/>
    </source>
</evidence>
<keyword evidence="7" id="KW-1185">Reference proteome</keyword>
<feature type="domain" description="Outer membrane protein beta-barrel" evidence="5">
    <location>
        <begin position="366"/>
        <end position="775"/>
    </location>
</feature>
<keyword evidence="2" id="KW-0472">Membrane</keyword>
<feature type="compositionally biased region" description="Basic and acidic residues" evidence="4">
    <location>
        <begin position="790"/>
        <end position="800"/>
    </location>
</feature>
<reference evidence="6 7" key="1">
    <citation type="submission" date="2019-01" db="EMBL/GenBank/DDBJ databases">
        <title>Filimonas sp. strain TTM-71.</title>
        <authorList>
            <person name="Chen W.-M."/>
        </authorList>
    </citation>
    <scope>NUCLEOTIDE SEQUENCE [LARGE SCALE GENOMIC DNA]</scope>
    <source>
        <strain evidence="6 7">TTM-71</strain>
    </source>
</reference>
<evidence type="ECO:0000313" key="6">
    <source>
        <dbReference type="EMBL" id="RXK83969.1"/>
    </source>
</evidence>
<dbReference type="SUPFAM" id="SSF56935">
    <property type="entry name" value="Porins"/>
    <property type="match status" value="1"/>
</dbReference>
<dbReference type="AlphaFoldDB" id="A0A4Q1D680"/>
<name>A0A4Q1D680_9BACT</name>
<evidence type="ECO:0000256" key="2">
    <source>
        <dbReference type="ARBA" id="ARBA00023136"/>
    </source>
</evidence>
<dbReference type="Proteomes" id="UP000290545">
    <property type="component" value="Unassembled WGS sequence"/>
</dbReference>
<keyword evidence="3" id="KW-0998">Cell outer membrane</keyword>
<proteinExistence type="predicted"/>
<feature type="compositionally biased region" description="Gly residues" evidence="4">
    <location>
        <begin position="801"/>
        <end position="813"/>
    </location>
</feature>
<dbReference type="SUPFAM" id="SSF49464">
    <property type="entry name" value="Carboxypeptidase regulatory domain-like"/>
    <property type="match status" value="1"/>
</dbReference>
<dbReference type="InterPro" id="IPR008969">
    <property type="entry name" value="CarboxyPept-like_regulatory"/>
</dbReference>
<dbReference type="Gene3D" id="2.40.170.20">
    <property type="entry name" value="TonB-dependent receptor, beta-barrel domain"/>
    <property type="match status" value="1"/>
</dbReference>
<dbReference type="InterPro" id="IPR037066">
    <property type="entry name" value="Plug_dom_sf"/>
</dbReference>
<dbReference type="Gene3D" id="2.170.130.10">
    <property type="entry name" value="TonB-dependent receptor, plug domain"/>
    <property type="match status" value="1"/>
</dbReference>
<dbReference type="Pfam" id="PF13620">
    <property type="entry name" value="CarboxypepD_reg"/>
    <property type="match status" value="1"/>
</dbReference>
<dbReference type="Gene3D" id="2.60.40.1120">
    <property type="entry name" value="Carboxypeptidase-like, regulatory domain"/>
    <property type="match status" value="1"/>
</dbReference>
<dbReference type="Pfam" id="PF14905">
    <property type="entry name" value="OMP_b-brl_3"/>
    <property type="match status" value="1"/>
</dbReference>
<dbReference type="EMBL" id="SDHZ01000002">
    <property type="protein sequence ID" value="RXK83969.1"/>
    <property type="molecule type" value="Genomic_DNA"/>
</dbReference>
<dbReference type="InterPro" id="IPR036942">
    <property type="entry name" value="Beta-barrel_TonB_sf"/>
</dbReference>
<evidence type="ECO:0000313" key="7">
    <source>
        <dbReference type="Proteomes" id="UP000290545"/>
    </source>
</evidence>
<dbReference type="PANTHER" id="PTHR40980:SF4">
    <property type="entry name" value="TONB-DEPENDENT RECEPTOR-LIKE BETA-BARREL DOMAIN-CONTAINING PROTEIN"/>
    <property type="match status" value="1"/>
</dbReference>
<organism evidence="6 7">
    <name type="scientific">Filimonas effusa</name>
    <dbReference type="NCBI Taxonomy" id="2508721"/>
    <lineage>
        <taxon>Bacteria</taxon>
        <taxon>Pseudomonadati</taxon>
        <taxon>Bacteroidota</taxon>
        <taxon>Chitinophagia</taxon>
        <taxon>Chitinophagales</taxon>
        <taxon>Chitinophagaceae</taxon>
        <taxon>Filimonas</taxon>
    </lineage>
</organism>
<dbReference type="OrthoDB" id="905812at2"/>
<feature type="region of interest" description="Disordered" evidence="4">
    <location>
        <begin position="788"/>
        <end position="813"/>
    </location>
</feature>
<accession>A0A4Q1D680</accession>
<comment type="caution">
    <text evidence="6">The sequence shown here is derived from an EMBL/GenBank/DDBJ whole genome shotgun (WGS) entry which is preliminary data.</text>
</comment>
<gene>
    <name evidence="6" type="ORF">ESB13_15110</name>
</gene>
<dbReference type="InterPro" id="IPR041700">
    <property type="entry name" value="OMP_b-brl_3"/>
</dbReference>
<evidence type="ECO:0000256" key="3">
    <source>
        <dbReference type="ARBA" id="ARBA00023237"/>
    </source>
</evidence>